<feature type="transmembrane region" description="Helical" evidence="1">
    <location>
        <begin position="131"/>
        <end position="156"/>
    </location>
</feature>
<name>A0ABV1U2D3_9ACTN</name>
<feature type="transmembrane region" description="Helical" evidence="1">
    <location>
        <begin position="226"/>
        <end position="250"/>
    </location>
</feature>
<feature type="transmembrane region" description="Helical" evidence="1">
    <location>
        <begin position="22"/>
        <end position="40"/>
    </location>
</feature>
<reference evidence="2 3" key="1">
    <citation type="submission" date="2024-06" db="EMBL/GenBank/DDBJ databases">
        <title>The Natural Products Discovery Center: Release of the First 8490 Sequenced Strains for Exploring Actinobacteria Biosynthetic Diversity.</title>
        <authorList>
            <person name="Kalkreuter E."/>
            <person name="Kautsar S.A."/>
            <person name="Yang D."/>
            <person name="Bader C.D."/>
            <person name="Teijaro C.N."/>
            <person name="Fluegel L."/>
            <person name="Davis C.M."/>
            <person name="Simpson J.R."/>
            <person name="Lauterbach L."/>
            <person name="Steele A.D."/>
            <person name="Gui C."/>
            <person name="Meng S."/>
            <person name="Li G."/>
            <person name="Viehrig K."/>
            <person name="Ye F."/>
            <person name="Su P."/>
            <person name="Kiefer A.F."/>
            <person name="Nichols A."/>
            <person name="Cepeda A.J."/>
            <person name="Yan W."/>
            <person name="Fan B."/>
            <person name="Jiang Y."/>
            <person name="Adhikari A."/>
            <person name="Zheng C.-J."/>
            <person name="Schuster L."/>
            <person name="Cowan T.M."/>
            <person name="Smanski M.J."/>
            <person name="Chevrette M.G."/>
            <person name="De Carvalho L.P.S."/>
            <person name="Shen B."/>
        </authorList>
    </citation>
    <scope>NUCLEOTIDE SEQUENCE [LARGE SCALE GENOMIC DNA]</scope>
    <source>
        <strain evidence="2 3">NPDC001166</strain>
    </source>
</reference>
<dbReference type="EMBL" id="JBEPAZ010000005">
    <property type="protein sequence ID" value="MER6427887.1"/>
    <property type="molecule type" value="Genomic_DNA"/>
</dbReference>
<evidence type="ECO:0000256" key="1">
    <source>
        <dbReference type="SAM" id="Phobius"/>
    </source>
</evidence>
<keyword evidence="1" id="KW-1133">Transmembrane helix</keyword>
<sequence>MVQAVGAHTADGAGWQPPSTESLVAVLLVALATVVGAWSARRASGRSALVLAAASGILLVIAVLHLLPDAWEEAPEVGVPQWAVPLTALASFWLVGALTRLGCPCTPGRAGGMGAAAGLALHRFLEGATLALTASVAVVAALLVHAAGEGLALAALLGTQPGRRTAPWIGLACVSPIVGVFVTSAAPIPDALMPWLLAVVAGVLAQAAWVALGLAHKQRPANRRVLGAPVTTAMTLAVVLTALVLLVGAAHR</sequence>
<accession>A0ABV1U2D3</accession>
<comment type="caution">
    <text evidence="2">The sequence shown here is derived from an EMBL/GenBank/DDBJ whole genome shotgun (WGS) entry which is preliminary data.</text>
</comment>
<feature type="transmembrane region" description="Helical" evidence="1">
    <location>
        <begin position="192"/>
        <end position="214"/>
    </location>
</feature>
<organism evidence="2 3">
    <name type="scientific">Streptomyces sp. 900105245</name>
    <dbReference type="NCBI Taxonomy" id="3154379"/>
    <lineage>
        <taxon>Bacteria</taxon>
        <taxon>Bacillati</taxon>
        <taxon>Actinomycetota</taxon>
        <taxon>Actinomycetes</taxon>
        <taxon>Kitasatosporales</taxon>
        <taxon>Streptomycetaceae</taxon>
        <taxon>Streptomyces</taxon>
    </lineage>
</organism>
<evidence type="ECO:0000313" key="2">
    <source>
        <dbReference type="EMBL" id="MER6427887.1"/>
    </source>
</evidence>
<feature type="transmembrane region" description="Helical" evidence="1">
    <location>
        <begin position="47"/>
        <end position="67"/>
    </location>
</feature>
<protein>
    <recommendedName>
        <fullName evidence="4">ZIP family zinc transporter</fullName>
    </recommendedName>
</protein>
<evidence type="ECO:0000313" key="3">
    <source>
        <dbReference type="Proteomes" id="UP001470023"/>
    </source>
</evidence>
<proteinExistence type="predicted"/>
<keyword evidence="1" id="KW-0472">Membrane</keyword>
<feature type="transmembrane region" description="Helical" evidence="1">
    <location>
        <begin position="79"/>
        <end position="98"/>
    </location>
</feature>
<keyword evidence="1" id="KW-0812">Transmembrane</keyword>
<gene>
    <name evidence="2" type="ORF">ABT272_09090</name>
</gene>
<keyword evidence="3" id="KW-1185">Reference proteome</keyword>
<dbReference type="RefSeq" id="WP_352063235.1">
    <property type="nucleotide sequence ID" value="NZ_JBEPAZ010000005.1"/>
</dbReference>
<evidence type="ECO:0008006" key="4">
    <source>
        <dbReference type="Google" id="ProtNLM"/>
    </source>
</evidence>
<feature type="transmembrane region" description="Helical" evidence="1">
    <location>
        <begin position="168"/>
        <end position="186"/>
    </location>
</feature>
<dbReference type="Proteomes" id="UP001470023">
    <property type="component" value="Unassembled WGS sequence"/>
</dbReference>